<dbReference type="AlphaFoldDB" id="A0A1Y1USM4"/>
<protein>
    <submittedName>
        <fullName evidence="11">Trehalose transport-related protein</fullName>
    </submittedName>
</protein>
<dbReference type="OrthoDB" id="6612291at2759"/>
<evidence type="ECO:0000256" key="6">
    <source>
        <dbReference type="ARBA" id="ARBA00023136"/>
    </source>
</evidence>
<comment type="catalytic activity">
    <reaction evidence="7">
        <text>myo-inositol(out) + H(+)(out) = myo-inositol(in) + H(+)(in)</text>
        <dbReference type="Rhea" id="RHEA:60364"/>
        <dbReference type="ChEBI" id="CHEBI:15378"/>
        <dbReference type="ChEBI" id="CHEBI:17268"/>
    </reaction>
</comment>
<evidence type="ECO:0000256" key="5">
    <source>
        <dbReference type="ARBA" id="ARBA00022989"/>
    </source>
</evidence>
<keyword evidence="4 9" id="KW-0812">Transmembrane</keyword>
<feature type="transmembrane region" description="Helical" evidence="9">
    <location>
        <begin position="49"/>
        <end position="74"/>
    </location>
</feature>
<evidence type="ECO:0000256" key="3">
    <source>
        <dbReference type="ARBA" id="ARBA00022448"/>
    </source>
</evidence>
<feature type="transmembrane region" description="Helical" evidence="9">
    <location>
        <begin position="486"/>
        <end position="507"/>
    </location>
</feature>
<dbReference type="PROSITE" id="PS50850">
    <property type="entry name" value="MFS"/>
    <property type="match status" value="1"/>
</dbReference>
<comment type="caution">
    <text evidence="11">The sequence shown here is derived from an EMBL/GenBank/DDBJ whole genome shotgun (WGS) entry which is preliminary data.</text>
</comment>
<dbReference type="InterPro" id="IPR036259">
    <property type="entry name" value="MFS_trans_sf"/>
</dbReference>
<keyword evidence="6 9" id="KW-0472">Membrane</keyword>
<dbReference type="EMBL" id="NBSH01000002">
    <property type="protein sequence ID" value="ORX40205.1"/>
    <property type="molecule type" value="Genomic_DNA"/>
</dbReference>
<keyword evidence="5 9" id="KW-1133">Transmembrane helix</keyword>
<evidence type="ECO:0000256" key="2">
    <source>
        <dbReference type="ARBA" id="ARBA00010992"/>
    </source>
</evidence>
<dbReference type="FunFam" id="1.20.1250.20:FF:000078">
    <property type="entry name" value="MFS maltose transporter, putative"/>
    <property type="match status" value="1"/>
</dbReference>
<dbReference type="Gene3D" id="1.20.1250.20">
    <property type="entry name" value="MFS general substrate transporter like domains"/>
    <property type="match status" value="1"/>
</dbReference>
<comment type="similarity">
    <text evidence="2 8">Belongs to the major facilitator superfamily. Sugar transporter (TC 2.A.1.1) family.</text>
</comment>
<feature type="transmembrane region" description="Helical" evidence="9">
    <location>
        <begin position="390"/>
        <end position="411"/>
    </location>
</feature>
<dbReference type="PROSITE" id="PS00217">
    <property type="entry name" value="SUGAR_TRANSPORT_2"/>
    <property type="match status" value="1"/>
</dbReference>
<dbReference type="SUPFAM" id="SSF103473">
    <property type="entry name" value="MFS general substrate transporter"/>
    <property type="match status" value="1"/>
</dbReference>
<dbReference type="GO" id="GO:0005351">
    <property type="term" value="F:carbohydrate:proton symporter activity"/>
    <property type="evidence" value="ECO:0007669"/>
    <property type="project" value="TreeGrafter"/>
</dbReference>
<evidence type="ECO:0000259" key="10">
    <source>
        <dbReference type="PROSITE" id="PS50850"/>
    </source>
</evidence>
<dbReference type="GeneID" id="33554131"/>
<evidence type="ECO:0000256" key="9">
    <source>
        <dbReference type="SAM" id="Phobius"/>
    </source>
</evidence>
<dbReference type="InterPro" id="IPR020846">
    <property type="entry name" value="MFS_dom"/>
</dbReference>
<evidence type="ECO:0000256" key="1">
    <source>
        <dbReference type="ARBA" id="ARBA00004141"/>
    </source>
</evidence>
<dbReference type="RefSeq" id="XP_021873990.1">
    <property type="nucleotide sequence ID" value="XM_022012323.1"/>
</dbReference>
<feature type="transmembrane region" description="Helical" evidence="9">
    <location>
        <begin position="132"/>
        <end position="156"/>
    </location>
</feature>
<dbReference type="InterPro" id="IPR005828">
    <property type="entry name" value="MFS_sugar_transport-like"/>
</dbReference>
<feature type="transmembrane region" description="Helical" evidence="9">
    <location>
        <begin position="162"/>
        <end position="183"/>
    </location>
</feature>
<organism evidence="11 12">
    <name type="scientific">Kockovaella imperatae</name>
    <dbReference type="NCBI Taxonomy" id="4999"/>
    <lineage>
        <taxon>Eukaryota</taxon>
        <taxon>Fungi</taxon>
        <taxon>Dikarya</taxon>
        <taxon>Basidiomycota</taxon>
        <taxon>Agaricomycotina</taxon>
        <taxon>Tremellomycetes</taxon>
        <taxon>Tremellales</taxon>
        <taxon>Cuniculitremaceae</taxon>
        <taxon>Kockovaella</taxon>
    </lineage>
</organism>
<proteinExistence type="inferred from homology"/>
<accession>A0A1Y1USM4</accession>
<dbReference type="GO" id="GO:0016020">
    <property type="term" value="C:membrane"/>
    <property type="evidence" value="ECO:0007669"/>
    <property type="project" value="UniProtKB-SubCell"/>
</dbReference>
<reference evidence="11 12" key="1">
    <citation type="submission" date="2017-03" db="EMBL/GenBank/DDBJ databases">
        <title>Widespread Adenine N6-methylation of Active Genes in Fungi.</title>
        <authorList>
            <consortium name="DOE Joint Genome Institute"/>
            <person name="Mondo S.J."/>
            <person name="Dannebaum R.O."/>
            <person name="Kuo R.C."/>
            <person name="Louie K.B."/>
            <person name="Bewick A.J."/>
            <person name="Labutti K."/>
            <person name="Haridas S."/>
            <person name="Kuo A."/>
            <person name="Salamov A."/>
            <person name="Ahrendt S.R."/>
            <person name="Lau R."/>
            <person name="Bowen B.P."/>
            <person name="Lipzen A."/>
            <person name="Sullivan W."/>
            <person name="Andreopoulos W.B."/>
            <person name="Clum A."/>
            <person name="Lindquist E."/>
            <person name="Daum C."/>
            <person name="Northen T.R."/>
            <person name="Ramamoorthy G."/>
            <person name="Schmitz R.J."/>
            <person name="Gryganskyi A."/>
            <person name="Culley D."/>
            <person name="Magnuson J."/>
            <person name="James T.Y."/>
            <person name="O'Malley M.A."/>
            <person name="Stajich J.E."/>
            <person name="Spatafora J.W."/>
            <person name="Visel A."/>
            <person name="Grigoriev I.V."/>
        </authorList>
    </citation>
    <scope>NUCLEOTIDE SEQUENCE [LARGE SCALE GENOMIC DNA]</scope>
    <source>
        <strain evidence="11 12">NRRL Y-17943</strain>
    </source>
</reference>
<evidence type="ECO:0000256" key="8">
    <source>
        <dbReference type="RuleBase" id="RU003346"/>
    </source>
</evidence>
<evidence type="ECO:0000313" key="11">
    <source>
        <dbReference type="EMBL" id="ORX40205.1"/>
    </source>
</evidence>
<comment type="subcellular location">
    <subcellularLocation>
        <location evidence="1">Membrane</location>
        <topology evidence="1">Multi-pass membrane protein</topology>
    </subcellularLocation>
</comment>
<dbReference type="InterPro" id="IPR050360">
    <property type="entry name" value="MFS_Sugar_Transporters"/>
</dbReference>
<evidence type="ECO:0000313" key="12">
    <source>
        <dbReference type="Proteomes" id="UP000193218"/>
    </source>
</evidence>
<name>A0A1Y1USM4_9TREE</name>
<feature type="transmembrane region" description="Helical" evidence="9">
    <location>
        <begin position="417"/>
        <end position="444"/>
    </location>
</feature>
<keyword evidence="3 8" id="KW-0813">Transport</keyword>
<dbReference type="Pfam" id="PF00083">
    <property type="entry name" value="Sugar_tr"/>
    <property type="match status" value="1"/>
</dbReference>
<evidence type="ECO:0000256" key="7">
    <source>
        <dbReference type="ARBA" id="ARBA00049119"/>
    </source>
</evidence>
<feature type="transmembrane region" description="Helical" evidence="9">
    <location>
        <begin position="101"/>
        <end position="120"/>
    </location>
</feature>
<dbReference type="Proteomes" id="UP000193218">
    <property type="component" value="Unassembled WGS sequence"/>
</dbReference>
<sequence>MEEEKHYDGILRGHLAGNFNLERVERARLATEAERSMKFGAVLRKYWKAAAWSVVLSTALVMEGFDVIIINSFWGNPAFLERFGQRDGDGHLYIPANWQAAINNAALIGEIVGLGMTGILQNRYGSRPTYLIGMFIMAVTIFAPVFATSLEILFAGEILMGLAWGMFQTLTTAYAAEICPIALRAYLASYVNMCWGIGLTLGAGVVRGTLNIEGQWSWRLPYALQWIWPLPLFVAVCFAPEGESMYIPNPLLSYVCSTGPWWLVKNGKIEEARRSLWRLAAEGSWTDEGLDDYIALIEYTNELEREEVAGSGFADCFRKSNRRRTEIACMVWTIQYSCGQPIVNYTTQFLQTAGMNADQAFDINLGNNAMIVFGTLVTWVTMIYIGRRPLYIAGCAGMAIVLGITGIMGCIKQTTNVTWAIGVLLLLLTLVFACTVGPACYTIVAELPSSRVRQQTIILARGCYLVAGVIVQQLNPRMLGVADWNWGAKAGFFYLGTNALGCAYCYFRLPETKGRTFGELDVLFSNNVSARKFRSTPVSAFEDTTAVQHSIVDQKAEETRIELAVGV</sequence>
<dbReference type="PANTHER" id="PTHR48022:SF53">
    <property type="entry name" value="ALPHA-GLUCOSIDE TRANSPORTER, PUTATIVE (AFU_ORTHOLOGUE AFUA_3G01700)-RELATED"/>
    <property type="match status" value="1"/>
</dbReference>
<feature type="domain" description="Major facilitator superfamily (MFS) profile" evidence="10">
    <location>
        <begin position="52"/>
        <end position="513"/>
    </location>
</feature>
<dbReference type="PANTHER" id="PTHR48022">
    <property type="entry name" value="PLASTIDIC GLUCOSE TRANSPORTER 4"/>
    <property type="match status" value="1"/>
</dbReference>
<dbReference type="InParanoid" id="A0A1Y1USM4"/>
<feature type="transmembrane region" description="Helical" evidence="9">
    <location>
        <begin position="365"/>
        <end position="385"/>
    </location>
</feature>
<keyword evidence="12" id="KW-1185">Reference proteome</keyword>
<dbReference type="InterPro" id="IPR005829">
    <property type="entry name" value="Sugar_transporter_CS"/>
</dbReference>
<dbReference type="NCBIfam" id="TIGR00879">
    <property type="entry name" value="SP"/>
    <property type="match status" value="1"/>
</dbReference>
<evidence type="ECO:0000256" key="4">
    <source>
        <dbReference type="ARBA" id="ARBA00022692"/>
    </source>
</evidence>
<gene>
    <name evidence="11" type="ORF">BD324DRAFT_265754</name>
</gene>
<dbReference type="InterPro" id="IPR003663">
    <property type="entry name" value="Sugar/inositol_transpt"/>
</dbReference>